<dbReference type="AlphaFoldDB" id="A0A7W9SQC5"/>
<evidence type="ECO:0000256" key="7">
    <source>
        <dbReference type="SAM" id="Phobius"/>
    </source>
</evidence>
<evidence type="ECO:0000313" key="9">
    <source>
        <dbReference type="EMBL" id="MBB6050902.1"/>
    </source>
</evidence>
<comment type="caution">
    <text evidence="9">The sequence shown here is derived from an EMBL/GenBank/DDBJ whole genome shotgun (WGS) entry which is preliminary data.</text>
</comment>
<evidence type="ECO:0000313" key="10">
    <source>
        <dbReference type="Proteomes" id="UP000520814"/>
    </source>
</evidence>
<proteinExistence type="inferred from homology"/>
<evidence type="ECO:0000259" key="8">
    <source>
        <dbReference type="Pfam" id="PF02687"/>
    </source>
</evidence>
<feature type="transmembrane region" description="Helical" evidence="7">
    <location>
        <begin position="353"/>
        <end position="376"/>
    </location>
</feature>
<protein>
    <recommendedName>
        <fullName evidence="8">ABC3 transporter permease C-terminal domain-containing protein</fullName>
    </recommendedName>
</protein>
<sequence length="387" mass="42720">MNSPLSPLVYFRRNASRALPMGLVIVLAVFLIAGVTVLANAIDLTVRTIYRYTEYFTYVLPQQRFREVPEAQRVLVEADPRVERTMEGAFFLCNIKTVMGRLPFVVLGVPDDDRDYLMQRMGTSLIAGRLPAEGMPEAVLSEPMVENKHLKLGDNVVSPTEQGGMATAAPVPVKLVGILKGPVWVGFTSKSFCSRYFLLNPLCTLYTWKDVGQRDELNRAMMPVKNKAAGKLDPGSVQVLSKENLITEVRESLESLYMIMGVVTAAVIFAITLMSGMLANIYFTQRLSEFGVLAAIGYSRATLIGRVLAETALLNIAGWLVGAGLTALTMRFLGESVFRARGLFLNPFDLDAYAHTIPVPICITLFSVGTIAYRLLKLDPVTIIERR</sequence>
<evidence type="ECO:0000256" key="4">
    <source>
        <dbReference type="ARBA" id="ARBA00022989"/>
    </source>
</evidence>
<evidence type="ECO:0000256" key="5">
    <source>
        <dbReference type="ARBA" id="ARBA00023136"/>
    </source>
</evidence>
<name>A0A7W9SQC5_ARMRO</name>
<keyword evidence="10" id="KW-1185">Reference proteome</keyword>
<dbReference type="PANTHER" id="PTHR30572:SF4">
    <property type="entry name" value="ABC TRANSPORTER PERMEASE YTRF"/>
    <property type="match status" value="1"/>
</dbReference>
<gene>
    <name evidence="9" type="ORF">HNQ39_002693</name>
</gene>
<feature type="transmembrane region" description="Helical" evidence="7">
    <location>
        <begin position="256"/>
        <end position="278"/>
    </location>
</feature>
<dbReference type="InterPro" id="IPR050250">
    <property type="entry name" value="Macrolide_Exporter_MacB"/>
</dbReference>
<dbReference type="EMBL" id="JACHGW010000002">
    <property type="protein sequence ID" value="MBB6050902.1"/>
    <property type="molecule type" value="Genomic_DNA"/>
</dbReference>
<evidence type="ECO:0000256" key="6">
    <source>
        <dbReference type="ARBA" id="ARBA00038076"/>
    </source>
</evidence>
<dbReference type="GO" id="GO:0022857">
    <property type="term" value="F:transmembrane transporter activity"/>
    <property type="evidence" value="ECO:0007669"/>
    <property type="project" value="TreeGrafter"/>
</dbReference>
<accession>A0A7W9SQC5</accession>
<keyword evidence="4 7" id="KW-1133">Transmembrane helix</keyword>
<feature type="transmembrane region" description="Helical" evidence="7">
    <location>
        <begin position="20"/>
        <end position="42"/>
    </location>
</feature>
<reference evidence="9 10" key="1">
    <citation type="submission" date="2020-08" db="EMBL/GenBank/DDBJ databases">
        <title>Genomic Encyclopedia of Type Strains, Phase IV (KMG-IV): sequencing the most valuable type-strain genomes for metagenomic binning, comparative biology and taxonomic classification.</title>
        <authorList>
            <person name="Goeker M."/>
        </authorList>
    </citation>
    <scope>NUCLEOTIDE SEQUENCE [LARGE SCALE GENOMIC DNA]</scope>
    <source>
        <strain evidence="9 10">DSM 23562</strain>
    </source>
</reference>
<dbReference type="Proteomes" id="UP000520814">
    <property type="component" value="Unassembled WGS sequence"/>
</dbReference>
<dbReference type="RefSeq" id="WP_184196708.1">
    <property type="nucleotide sequence ID" value="NZ_JACHGW010000002.1"/>
</dbReference>
<dbReference type="GO" id="GO:0005886">
    <property type="term" value="C:plasma membrane"/>
    <property type="evidence" value="ECO:0007669"/>
    <property type="project" value="UniProtKB-SubCell"/>
</dbReference>
<keyword evidence="5 7" id="KW-0472">Membrane</keyword>
<organism evidence="9 10">
    <name type="scientific">Armatimonas rosea</name>
    <dbReference type="NCBI Taxonomy" id="685828"/>
    <lineage>
        <taxon>Bacteria</taxon>
        <taxon>Bacillati</taxon>
        <taxon>Armatimonadota</taxon>
        <taxon>Armatimonadia</taxon>
        <taxon>Armatimonadales</taxon>
        <taxon>Armatimonadaceae</taxon>
        <taxon>Armatimonas</taxon>
    </lineage>
</organism>
<dbReference type="InterPro" id="IPR003838">
    <property type="entry name" value="ABC3_permease_C"/>
</dbReference>
<feature type="transmembrane region" description="Helical" evidence="7">
    <location>
        <begin position="316"/>
        <end position="333"/>
    </location>
</feature>
<keyword evidence="3 7" id="KW-0812">Transmembrane</keyword>
<evidence type="ECO:0000256" key="3">
    <source>
        <dbReference type="ARBA" id="ARBA00022692"/>
    </source>
</evidence>
<evidence type="ECO:0000256" key="1">
    <source>
        <dbReference type="ARBA" id="ARBA00004651"/>
    </source>
</evidence>
<comment type="subcellular location">
    <subcellularLocation>
        <location evidence="1">Cell membrane</location>
        <topology evidence="1">Multi-pass membrane protein</topology>
    </subcellularLocation>
</comment>
<keyword evidence="2" id="KW-1003">Cell membrane</keyword>
<dbReference type="Pfam" id="PF02687">
    <property type="entry name" value="FtsX"/>
    <property type="match status" value="1"/>
</dbReference>
<evidence type="ECO:0000256" key="2">
    <source>
        <dbReference type="ARBA" id="ARBA00022475"/>
    </source>
</evidence>
<comment type="similarity">
    <text evidence="6">Belongs to the ABC-4 integral membrane protein family.</text>
</comment>
<dbReference type="PANTHER" id="PTHR30572">
    <property type="entry name" value="MEMBRANE COMPONENT OF TRANSPORTER-RELATED"/>
    <property type="match status" value="1"/>
</dbReference>
<feature type="domain" description="ABC3 transporter permease C-terminal" evidence="8">
    <location>
        <begin position="265"/>
        <end position="380"/>
    </location>
</feature>